<protein>
    <submittedName>
        <fullName evidence="5">AraC family transcriptional regulator</fullName>
    </submittedName>
</protein>
<keyword evidence="2" id="KW-0238">DNA-binding</keyword>
<dbReference type="SUPFAM" id="SSF51215">
    <property type="entry name" value="Regulatory protein AraC"/>
    <property type="match status" value="1"/>
</dbReference>
<evidence type="ECO:0000256" key="2">
    <source>
        <dbReference type="ARBA" id="ARBA00023125"/>
    </source>
</evidence>
<keyword evidence="6" id="KW-1185">Reference proteome</keyword>
<evidence type="ECO:0000313" key="5">
    <source>
        <dbReference type="EMBL" id="MFC5650171.1"/>
    </source>
</evidence>
<proteinExistence type="predicted"/>
<dbReference type="SUPFAM" id="SSF46689">
    <property type="entry name" value="Homeodomain-like"/>
    <property type="match status" value="2"/>
</dbReference>
<dbReference type="Gene3D" id="2.60.120.280">
    <property type="entry name" value="Regulatory protein AraC"/>
    <property type="match status" value="1"/>
</dbReference>
<reference evidence="6" key="1">
    <citation type="journal article" date="2019" name="Int. J. Syst. Evol. Microbiol.">
        <title>The Global Catalogue of Microorganisms (GCM) 10K type strain sequencing project: providing services to taxonomists for standard genome sequencing and annotation.</title>
        <authorList>
            <consortium name="The Broad Institute Genomics Platform"/>
            <consortium name="The Broad Institute Genome Sequencing Center for Infectious Disease"/>
            <person name="Wu L."/>
            <person name="Ma J."/>
        </authorList>
    </citation>
    <scope>NUCLEOTIDE SEQUENCE [LARGE SCALE GENOMIC DNA]</scope>
    <source>
        <strain evidence="6">CGMCC 1.3240</strain>
    </source>
</reference>
<accession>A0ABW0W0A0</accession>
<organism evidence="5 6">
    <name type="scientific">Paenibacillus solisilvae</name>
    <dbReference type="NCBI Taxonomy" id="2486751"/>
    <lineage>
        <taxon>Bacteria</taxon>
        <taxon>Bacillati</taxon>
        <taxon>Bacillota</taxon>
        <taxon>Bacilli</taxon>
        <taxon>Bacillales</taxon>
        <taxon>Paenibacillaceae</taxon>
        <taxon>Paenibacillus</taxon>
    </lineage>
</organism>
<keyword evidence="1" id="KW-0805">Transcription regulation</keyword>
<evidence type="ECO:0000256" key="1">
    <source>
        <dbReference type="ARBA" id="ARBA00023015"/>
    </source>
</evidence>
<dbReference type="PROSITE" id="PS01124">
    <property type="entry name" value="HTH_ARAC_FAMILY_2"/>
    <property type="match status" value="1"/>
</dbReference>
<keyword evidence="3" id="KW-0804">Transcription</keyword>
<dbReference type="Proteomes" id="UP001596047">
    <property type="component" value="Unassembled WGS sequence"/>
</dbReference>
<dbReference type="Pfam" id="PF12833">
    <property type="entry name" value="HTH_18"/>
    <property type="match status" value="1"/>
</dbReference>
<dbReference type="InterPro" id="IPR037923">
    <property type="entry name" value="HTH-like"/>
</dbReference>
<dbReference type="PANTHER" id="PTHR43280">
    <property type="entry name" value="ARAC-FAMILY TRANSCRIPTIONAL REGULATOR"/>
    <property type="match status" value="1"/>
</dbReference>
<gene>
    <name evidence="5" type="ORF">ACFPYJ_13755</name>
</gene>
<dbReference type="Pfam" id="PF02311">
    <property type="entry name" value="AraC_binding"/>
    <property type="match status" value="1"/>
</dbReference>
<feature type="domain" description="HTH araC/xylS-type" evidence="4">
    <location>
        <begin position="177"/>
        <end position="275"/>
    </location>
</feature>
<dbReference type="InterPro" id="IPR018062">
    <property type="entry name" value="HTH_AraC-typ_CS"/>
</dbReference>
<name>A0ABW0W0A0_9BACL</name>
<dbReference type="EMBL" id="JBHSOW010000046">
    <property type="protein sequence ID" value="MFC5650171.1"/>
    <property type="molecule type" value="Genomic_DNA"/>
</dbReference>
<evidence type="ECO:0000313" key="6">
    <source>
        <dbReference type="Proteomes" id="UP001596047"/>
    </source>
</evidence>
<dbReference type="InterPro" id="IPR018060">
    <property type="entry name" value="HTH_AraC"/>
</dbReference>
<dbReference type="PANTHER" id="PTHR43280:SF28">
    <property type="entry name" value="HTH-TYPE TRANSCRIPTIONAL ACTIVATOR RHAS"/>
    <property type="match status" value="1"/>
</dbReference>
<dbReference type="InterPro" id="IPR009057">
    <property type="entry name" value="Homeodomain-like_sf"/>
</dbReference>
<sequence>MAIFNYNPERPFRDDIELYLSFWGKENCVPGHAVGPGVRDLYKVHFIHKGTGIVRVGDKQFNLSPGQAFFIYPHVVTYYEADRHDPWTYSWIGFQGTRVAPILSGTNLTPEQPVFPMDLRFMPALYDQLTELLTQEVSHDLQFTGILYEFFALLVALAPPSSPNAAPSIKKQDGYVHQSMEFIHAHYSENMSVQQLAAYLRLDRKYVSALFKDALGVPPQQYLLQYRMDKAAELLGKGLYTVGEVARSVGYQDALLFSKMFKKVKGISPKFLLPGSSYEDIVP</sequence>
<dbReference type="InterPro" id="IPR003313">
    <property type="entry name" value="AraC-bd"/>
</dbReference>
<dbReference type="PROSITE" id="PS00041">
    <property type="entry name" value="HTH_ARAC_FAMILY_1"/>
    <property type="match status" value="1"/>
</dbReference>
<dbReference type="CDD" id="cd06986">
    <property type="entry name" value="cupin_MmsR-like_N"/>
    <property type="match status" value="1"/>
</dbReference>
<dbReference type="SMART" id="SM00342">
    <property type="entry name" value="HTH_ARAC"/>
    <property type="match status" value="1"/>
</dbReference>
<dbReference type="RefSeq" id="WP_379188726.1">
    <property type="nucleotide sequence ID" value="NZ_JBHSOW010000046.1"/>
</dbReference>
<evidence type="ECO:0000259" key="4">
    <source>
        <dbReference type="PROSITE" id="PS01124"/>
    </source>
</evidence>
<evidence type="ECO:0000256" key="3">
    <source>
        <dbReference type="ARBA" id="ARBA00023163"/>
    </source>
</evidence>
<comment type="caution">
    <text evidence="5">The sequence shown here is derived from an EMBL/GenBank/DDBJ whole genome shotgun (WGS) entry which is preliminary data.</text>
</comment>
<dbReference type="Gene3D" id="1.10.10.60">
    <property type="entry name" value="Homeodomain-like"/>
    <property type="match status" value="2"/>
</dbReference>